<evidence type="ECO:0000259" key="8">
    <source>
        <dbReference type="SMART" id="SM00893"/>
    </source>
</evidence>
<dbReference type="RefSeq" id="WP_050056905.1">
    <property type="nucleotide sequence ID" value="NZ_CAQI01000053.1"/>
</dbReference>
<dbReference type="InterPro" id="IPR014730">
    <property type="entry name" value="ETF_a/b_N"/>
</dbReference>
<dbReference type="Pfam" id="PF01012">
    <property type="entry name" value="ETF"/>
    <property type="match status" value="1"/>
</dbReference>
<evidence type="ECO:0000256" key="1">
    <source>
        <dbReference type="ARBA" id="ARBA00001974"/>
    </source>
</evidence>
<evidence type="ECO:0000256" key="2">
    <source>
        <dbReference type="ARBA" id="ARBA00007557"/>
    </source>
</evidence>
<comment type="similarity">
    <text evidence="2">Belongs to the ETF beta-subunit/FixA family.</text>
</comment>
<dbReference type="InterPro" id="IPR014729">
    <property type="entry name" value="Rossmann-like_a/b/a_fold"/>
</dbReference>
<dbReference type="AlphaFoldDB" id="A0A024H8N0"/>
<dbReference type="SUPFAM" id="SSF52402">
    <property type="entry name" value="Adenine nucleotide alpha hydrolases-like"/>
    <property type="match status" value="1"/>
</dbReference>
<dbReference type="CDD" id="cd01714">
    <property type="entry name" value="ETF_beta"/>
    <property type="match status" value="1"/>
</dbReference>
<name>A0A024H8N0_9MICC</name>
<evidence type="ECO:0000256" key="6">
    <source>
        <dbReference type="ARBA" id="ARBA00022982"/>
    </source>
</evidence>
<dbReference type="Gene3D" id="3.40.50.620">
    <property type="entry name" value="HUPs"/>
    <property type="match status" value="1"/>
</dbReference>
<evidence type="ECO:0000313" key="10">
    <source>
        <dbReference type="Proteomes" id="UP000035722"/>
    </source>
</evidence>
<dbReference type="GO" id="GO:0005829">
    <property type="term" value="C:cytosol"/>
    <property type="evidence" value="ECO:0007669"/>
    <property type="project" value="TreeGrafter"/>
</dbReference>
<feature type="domain" description="Electron transfer flavoprotein alpha/beta-subunit N-terminal" evidence="8">
    <location>
        <begin position="22"/>
        <end position="212"/>
    </location>
</feature>
<dbReference type="OrthoDB" id="9804960at2"/>
<protein>
    <recommendedName>
        <fullName evidence="4">Electron transfer flavoprotein subunit beta</fullName>
    </recommendedName>
</protein>
<dbReference type="PANTHER" id="PTHR21294:SF8">
    <property type="entry name" value="ELECTRON TRANSFER FLAVOPROTEIN SUBUNIT BETA"/>
    <property type="match status" value="1"/>
</dbReference>
<dbReference type="PIRSF" id="PIRSF000090">
    <property type="entry name" value="Beta-ETF"/>
    <property type="match status" value="1"/>
</dbReference>
<dbReference type="InterPro" id="IPR012255">
    <property type="entry name" value="ETF_b"/>
</dbReference>
<dbReference type="STRING" id="861266.ARTSIC4J27_4130"/>
<dbReference type="InterPro" id="IPR033948">
    <property type="entry name" value="ETF_beta_N"/>
</dbReference>
<reference evidence="10" key="1">
    <citation type="journal article" date="2014" name="Genome Announc.">
        <title>Genome Sequence of Arthrobacter siccitolerans 4J27, a Xeroprotectant-Producing Desiccation-Tolerant Microorganism.</title>
        <authorList>
            <person name="Manzanera M."/>
            <person name="Santa-Cruz-Calvo L."/>
            <person name="Vilchez J.I."/>
            <person name="Garcia-Fontana C."/>
            <person name="Silva-Castro G.A."/>
            <person name="Calvo C."/>
            <person name="Gonzalez-Lopez J."/>
        </authorList>
    </citation>
    <scope>NUCLEOTIDE SEQUENCE [LARGE SCALE GENOMIC DNA]</scope>
    <source>
        <strain evidence="10">4J27</strain>
    </source>
</reference>
<dbReference type="EMBL" id="CAQI01000053">
    <property type="protein sequence ID" value="CCQ48134.1"/>
    <property type="molecule type" value="Genomic_DNA"/>
</dbReference>
<evidence type="ECO:0000256" key="5">
    <source>
        <dbReference type="ARBA" id="ARBA00022448"/>
    </source>
</evidence>
<dbReference type="SMART" id="SM00893">
    <property type="entry name" value="ETF"/>
    <property type="match status" value="1"/>
</dbReference>
<evidence type="ECO:0000313" key="9">
    <source>
        <dbReference type="EMBL" id="CCQ48134.1"/>
    </source>
</evidence>
<evidence type="ECO:0000256" key="7">
    <source>
        <dbReference type="ARBA" id="ARBA00025649"/>
    </source>
</evidence>
<comment type="caution">
    <text evidence="9">The sequence shown here is derived from an EMBL/GenBank/DDBJ whole genome shotgun (WGS) entry which is preliminary data.</text>
</comment>
<dbReference type="GO" id="GO:0009055">
    <property type="term" value="F:electron transfer activity"/>
    <property type="evidence" value="ECO:0007669"/>
    <property type="project" value="InterPro"/>
</dbReference>
<sequence>MKIVVLIKQVPDTYGERTLLADGRVDREQSDAVIDEISERAIEVALQRKDVDKTTEVIVLSMGPESATASVRKALSMGADSGVHVLDDELVGADAVRSALVIARAVERVGGVDLVLAGDASTDGRGGVIPAMVAEHLGLSYLASLNGLQVGNEVTGTQATESGTRDVRATLPAVVSITESADEARFPGFKGIMSAKRKKIDVVSLSDLGIDPSFPGLARSIVLSTAARPARKAGTKFHDEGDGADKLIDFLVAERLL</sequence>
<accession>A0A024H8N0</accession>
<keyword evidence="5" id="KW-0813">Transport</keyword>
<dbReference type="Proteomes" id="UP000035722">
    <property type="component" value="Unassembled WGS sequence"/>
</dbReference>
<evidence type="ECO:0000256" key="3">
    <source>
        <dbReference type="ARBA" id="ARBA00011355"/>
    </source>
</evidence>
<dbReference type="PANTHER" id="PTHR21294">
    <property type="entry name" value="ELECTRON TRANSFER FLAVOPROTEIN BETA-SUBUNIT"/>
    <property type="match status" value="1"/>
</dbReference>
<evidence type="ECO:0000256" key="4">
    <source>
        <dbReference type="ARBA" id="ARBA00016797"/>
    </source>
</evidence>
<comment type="subunit">
    <text evidence="3">Heterodimer of an alpha and a beta subunit.</text>
</comment>
<gene>
    <name evidence="9" type="primary">etfB</name>
    <name evidence="9" type="ORF">ARTSIC4J27_4130</name>
</gene>
<keyword evidence="6" id="KW-0249">Electron transport</keyword>
<organism evidence="9 10">
    <name type="scientific">Pseudarthrobacter siccitolerans</name>
    <dbReference type="NCBI Taxonomy" id="861266"/>
    <lineage>
        <taxon>Bacteria</taxon>
        <taxon>Bacillati</taxon>
        <taxon>Actinomycetota</taxon>
        <taxon>Actinomycetes</taxon>
        <taxon>Micrococcales</taxon>
        <taxon>Micrococcaceae</taxon>
        <taxon>Pseudarthrobacter</taxon>
    </lineage>
</organism>
<proteinExistence type="inferred from homology"/>
<comment type="function">
    <text evidence="7">The electron transfer flavoprotein serves as a specific electron acceptor for other dehydrogenases. It transfers the electrons to the main respiratory chain via ETF-ubiquinone oxidoreductase (ETF dehydrogenase).</text>
</comment>
<comment type="cofactor">
    <cofactor evidence="1">
        <name>FAD</name>
        <dbReference type="ChEBI" id="CHEBI:57692"/>
    </cofactor>
</comment>
<keyword evidence="10" id="KW-1185">Reference proteome</keyword>